<dbReference type="STRING" id="1184151.AW736_23265"/>
<feature type="signal peptide" evidence="2">
    <location>
        <begin position="1"/>
        <end position="22"/>
    </location>
</feature>
<evidence type="ECO:0000256" key="1">
    <source>
        <dbReference type="ARBA" id="ARBA00022729"/>
    </source>
</evidence>
<name>A0A178ICD4_9BACT</name>
<protein>
    <recommendedName>
        <fullName evidence="5">Autotransporter domain-containing protein</fullName>
    </recommendedName>
</protein>
<dbReference type="Proteomes" id="UP000078486">
    <property type="component" value="Unassembled WGS sequence"/>
</dbReference>
<dbReference type="EMBL" id="LRRQ01000163">
    <property type="protein sequence ID" value="OAM87692.1"/>
    <property type="molecule type" value="Genomic_DNA"/>
</dbReference>
<evidence type="ECO:0008006" key="5">
    <source>
        <dbReference type="Google" id="ProtNLM"/>
    </source>
</evidence>
<dbReference type="OrthoDB" id="173915at2"/>
<gene>
    <name evidence="3" type="ORF">AW736_23265</name>
</gene>
<keyword evidence="1 2" id="KW-0732">Signal</keyword>
<accession>A0A178ICD4</accession>
<dbReference type="NCBIfam" id="TIGR04393">
    <property type="entry name" value="rpt_T5SS_PEPC"/>
    <property type="match status" value="4"/>
</dbReference>
<proteinExistence type="predicted"/>
<dbReference type="InterPro" id="IPR030895">
    <property type="entry name" value="T5SS_PEPC_rpt"/>
</dbReference>
<evidence type="ECO:0000256" key="2">
    <source>
        <dbReference type="SAM" id="SignalP"/>
    </source>
</evidence>
<dbReference type="NCBIfam" id="TIGR02601">
    <property type="entry name" value="autotrns_rpt"/>
    <property type="match status" value="2"/>
</dbReference>
<dbReference type="InterPro" id="IPR013425">
    <property type="entry name" value="Autotrns_rpt"/>
</dbReference>
<keyword evidence="4" id="KW-1185">Reference proteome</keyword>
<organism evidence="3 4">
    <name type="scientific">Termitidicoccus mucosus</name>
    <dbReference type="NCBI Taxonomy" id="1184151"/>
    <lineage>
        <taxon>Bacteria</taxon>
        <taxon>Pseudomonadati</taxon>
        <taxon>Verrucomicrobiota</taxon>
        <taxon>Opitutia</taxon>
        <taxon>Opitutales</taxon>
        <taxon>Opitutaceae</taxon>
        <taxon>Termitidicoccus</taxon>
    </lineage>
</organism>
<reference evidence="3 4" key="1">
    <citation type="submission" date="2016-01" db="EMBL/GenBank/DDBJ databases">
        <title>High potential of lignocellulose degradation of a new Verrucomicrobia species.</title>
        <authorList>
            <person name="Wang Y."/>
            <person name="Shi Y."/>
            <person name="Qiu Z."/>
            <person name="Liu S."/>
            <person name="Yang H."/>
        </authorList>
    </citation>
    <scope>NUCLEOTIDE SEQUENCE [LARGE SCALE GENOMIC DNA]</scope>
    <source>
        <strain evidence="3 4">TSB47</strain>
    </source>
</reference>
<evidence type="ECO:0000313" key="4">
    <source>
        <dbReference type="Proteomes" id="UP000078486"/>
    </source>
</evidence>
<feature type="chain" id="PRO_5008088590" description="Autotransporter domain-containing protein" evidence="2">
    <location>
        <begin position="23"/>
        <end position="3017"/>
    </location>
</feature>
<comment type="caution">
    <text evidence="3">The sequence shown here is derived from an EMBL/GenBank/DDBJ whole genome shotgun (WGS) entry which is preliminary data.</text>
</comment>
<dbReference type="Pfam" id="PF12951">
    <property type="entry name" value="PATR"/>
    <property type="match status" value="3"/>
</dbReference>
<feature type="non-terminal residue" evidence="3">
    <location>
        <position position="3017"/>
    </location>
</feature>
<dbReference type="RefSeq" id="WP_084442627.1">
    <property type="nucleotide sequence ID" value="NZ_KV441844.1"/>
</dbReference>
<evidence type="ECO:0000313" key="3">
    <source>
        <dbReference type="EMBL" id="OAM87692.1"/>
    </source>
</evidence>
<sequence length="3017" mass="293433">MTKLAQLLCGLTLAVLWLPAGRAEDVDSGDIAIKFGANGSTDSVDLNITGTDVTWGSLFYPGNGKSINITGNGYAINATADGAFIYEDAESYTFAASDLIFNNTTSTRRTYSLLHLTGVNASATLNFDEVTFQNFHNTDGEGSGAVINIHGGANATVNVGPGGLVFLNNDGTLSSGGAVGLLSNNSTLTFNGPGLVSFLDNSTDYYGGAISQSYNSSLTFASDVLFEGNHAQSFGGAIDIWGYSGTTLFSGSSVFRNNYVYTSASGNGVPGFALRGGAINIGYIDGGKVVRFAGPVSFIGNRVISLATAGNQQNAVGGAISTAMDGTGDIFSYQFDQGAVFDGNFVYSANGNGYGGAAFFEDYGSRTFGPGSQFTNNYASTLGGAIYYTRQSVTLNASDAGDILFQGNRQAASFTGSGTDITPVAGSGSANAIYMTGGTLALNATGTGRILFYDPIASATTAAIVITKTGAGDAVFYQYASAVTATTTVGGGRFIVRDGAVFGGTLGRFAVGGSGTLVLSDSAALRTGTLALDGALNLDLDGPLGSRDAFITSGTATLGGTLTVNTSAVISGTRASELAIGAQLLITTTAANGLGGDFVEKNLAGSGTSRDFIVLDAYKDPASGNKNYVLGGGLAWFSATTFSHGNFTLGAGEVFDVDVNLSATTAHDANGGAPAWDGATLTLTASNSGTLALSATNHLAGLNVLGGWLVNRGWTSGELLVDGGATFLNTGGTAYLTATNAVIGGTGAGWLVVESGTVNVENTLTLGRDAGAFGSGTVLGGGVLAVGGDMVVGADGNGALTVAPGGAVAVGGNSYIGRDAIGTGTAAVSGNGLWTTGSILYVGHGGAGSLIVSGGTVGAEDQIDVGFNSGANGLLAVSGSGAVETTRLLVGHGYPGGSGTLTLDGGVVSVTLGQYAVTNPAYHVFIVGGNSGTGALLMNGGTVTAPFAIIGLRDPSLAGGIGTGSMGAGAFLGSDQLLAVGLGEGATGSLDIGAMATGSGGLVGIGVGVATGTVSVGGLFQSGGDLWVGGSAPMGGADYAGTGTGWLFVAGSGTVTAGGAYAQDAASTLTLDLAGLSGTRGAFITAQSATLSGTLVVANYTGTASGTKASTLAQNAQVLIRTQDGFGGTEYAADNKIVPGGTSTHDFLVLGAFIVGGTDYVLGSQLAWYSGTQISHGNFTLGAAETFNVDVTLSDTNPGLGAGGWDGRSLTKQGEGTLILSASNNYSGTTLVNGGTLQITGWTGGNAAGYIGGAGASGWVVVSGTGHWGMAGDLHVGAGSEGVLTGADTAQITTGGAAYIDDGSGTVAISGSAWWDVAGDLYVGTDGTGNLLITDSGSVTVGGTSFIGYSAGATGAANVAGLWSSNGAFIVGASGTGLLTVAQGGTLSTTGTVSLGDAASSSGSAGISGYWTTNNNGLTVGNFGAGWLDIAQGGTLANAAANLGRATGVTGSVNVAGLWINNGLVTIGAAGNGVVTVAQTGTVLSTGGVSFATGGGTGSLTIAGLWSNTGNFFNGAANRYAVTLAQTGSLVTTGSYTNTAFELLTVNLGMARDTAYITATAGAVLSGSLTVNNFTGADPSAATKASDVITDTKLVLRAVSGTITVNSSFSGTVTGLAGASRDYLHGGVFLANGGHDLVAGYGLRWYAADNNASGNFTLGAGETFEIDALPALSGSTGYGLVNTNRVGTLTLTSSNSGTLLLSATNVFSSIDAAAGALAISGFTGNNSVSIGSVGGSAFEHYIWDNSAWTLDDSGSTAALAAALAVSGTLEAGYLYVGNSGSGTLDITGQVVSGHTAIGSAQANDYTEEYAGSDKYTGAFGAGSGSASVSGWWSASNLYVGYGGTGALTIAGSGSVTAAGVSIGDAGASVYQSSDGSGYSYTETYASSYGRVEITGGGLLAVTGTLTAGNAGVGVLAVSGGTVSAGGVVIGAAGATGDGDDSDPSSVWSQTYAAGSGTATISGSGVLATTGNLIVGDSGSGALTVTDSGTVGSGAVYIGSGTTGVGTATVSGAAVWSAGDTAIIGNSGTGYLTVSGGTFVTQGAGASIVLGQMDDSYGRVAVSGGLFQTGDHLTVGNGGTGVLAVSGGTAQAGNIEMAMLYDFSATVSISGGGLLHSLGYITNGDGAAANLAVAGSGSVRADGSYSQNAGSTLDLTLSGSLGSRGAFVTAGTAYLSGTLTASATSGTAVFVNGGSASAPANNTQVLIHTSTINGDFTTKAVSGGTSTHDFLTLGAFIVGGTDYVLGSQLTWFSGTQTAHGNFTLNSGETFTVDVNLHQVATPNVSDWDGGTLTLTASNSGTLILSGSNTLAGLDILGGWLVNKGWTSDDLYINGGSAENIAGAYLTATNAIVGDDSAGFLLVGGGTVNVENHLTIGAQTGGSGTVSVADGARVLAGNSIVVGLEGTGVLAIAGGTVTAAQSITFGASHGGFGSGTVTAGLLRAGGELLVGYVGGTGALTITGGTVAAVNYGIQFGDDDGAVGTGTVSGGLLDSGAWIILGNQDNGGGTGRLTVTGSGLVRSAGDFMNGQDTGGTGPASGFLAIAGSGSVHAGSTYAQNAQSHLAIDITDPARTSAYLTAQSATLSGSLTVAGASLGAVSGSASGLADGSTLLIRTTGSLFGDFDAKDAGGISTGRNYLIADTYKANGDLDYVVGYQLAWFGGTTIGSGSFHLDDHAFLVDVSLANQTGSFATGWDGRSLTKTGTGALILSASNTYTGTTTVSGGVLAITGWTGSNAAGWVNGGVVNVSGGGLWRMANRLDVSGGTLAIIDTGSVGAEVVSLSDTGAVAVGGTGVLVADDSLVLESYGSVSLAVRESGTVRSLGNATLYADPGGFVALTVSDSAAVSVAGGLQIYGEAGGTATVTVTNSGSLAVGGTLTAAAYDGAGAIDLGVSGTGLLAVGGDILLDAAAVADTARLAVSDHGLVGVSGNFIFGAGGVNTLAVSDSGSVWIGGTYAQNAGGLLDLTLTGTLNSRGAYVTAASGTLSGTLTVNAGGTAAFVNGGSASALANNSQVLIRT</sequence>